<proteinExistence type="predicted"/>
<feature type="region of interest" description="Disordered" evidence="1">
    <location>
        <begin position="67"/>
        <end position="86"/>
    </location>
</feature>
<sequence length="173" mass="18791">MDRVELTARLSAFDSFLFLASNEDDQGGGGAVETIHVQSEKKFGATGAVNNGGTAAGATPTKGLANVRKGDGPSASQLPIVQEQSESATIPIVESNIRRIPGGDEEWQEMSSKLSAFDQYMFLLETSDTDKIPPKNKQTPTKKRIAEEVTLMETKIPKKQLADTKKQEPQRKI</sequence>
<name>A0ABD3QWD3_9STRA</name>
<dbReference type="Proteomes" id="UP001530400">
    <property type="component" value="Unassembled WGS sequence"/>
</dbReference>
<dbReference type="EMBL" id="JALLPJ020000032">
    <property type="protein sequence ID" value="KAL3804744.1"/>
    <property type="molecule type" value="Genomic_DNA"/>
</dbReference>
<evidence type="ECO:0000313" key="2">
    <source>
        <dbReference type="EMBL" id="KAL3804744.1"/>
    </source>
</evidence>
<evidence type="ECO:0000313" key="3">
    <source>
        <dbReference type="Proteomes" id="UP001530400"/>
    </source>
</evidence>
<reference evidence="2 3" key="1">
    <citation type="submission" date="2024-10" db="EMBL/GenBank/DDBJ databases">
        <title>Updated reference genomes for cyclostephanoid diatoms.</title>
        <authorList>
            <person name="Roberts W.R."/>
            <person name="Alverson A.J."/>
        </authorList>
    </citation>
    <scope>NUCLEOTIDE SEQUENCE [LARGE SCALE GENOMIC DNA]</scope>
    <source>
        <strain evidence="2 3">AJA010-31</strain>
    </source>
</reference>
<keyword evidence="3" id="KW-1185">Reference proteome</keyword>
<comment type="caution">
    <text evidence="2">The sequence shown here is derived from an EMBL/GenBank/DDBJ whole genome shotgun (WGS) entry which is preliminary data.</text>
</comment>
<evidence type="ECO:0000256" key="1">
    <source>
        <dbReference type="SAM" id="MobiDB-lite"/>
    </source>
</evidence>
<accession>A0ABD3QWD3</accession>
<organism evidence="2 3">
    <name type="scientific">Cyclotella atomus</name>
    <dbReference type="NCBI Taxonomy" id="382360"/>
    <lineage>
        <taxon>Eukaryota</taxon>
        <taxon>Sar</taxon>
        <taxon>Stramenopiles</taxon>
        <taxon>Ochrophyta</taxon>
        <taxon>Bacillariophyta</taxon>
        <taxon>Coscinodiscophyceae</taxon>
        <taxon>Thalassiosirophycidae</taxon>
        <taxon>Stephanodiscales</taxon>
        <taxon>Stephanodiscaceae</taxon>
        <taxon>Cyclotella</taxon>
    </lineage>
</organism>
<gene>
    <name evidence="2" type="ORF">ACHAWO_011469</name>
</gene>
<feature type="compositionally biased region" description="Polar residues" evidence="1">
    <location>
        <begin position="74"/>
        <end position="86"/>
    </location>
</feature>
<dbReference type="AlphaFoldDB" id="A0ABD3QWD3"/>
<protein>
    <submittedName>
        <fullName evidence="2">Uncharacterized protein</fullName>
    </submittedName>
</protein>